<organism evidence="8 9">
    <name type="scientific">Magnetococcus marinus (strain ATCC BAA-1437 / JCM 17883 / MC-1)</name>
    <dbReference type="NCBI Taxonomy" id="156889"/>
    <lineage>
        <taxon>Bacteria</taxon>
        <taxon>Pseudomonadati</taxon>
        <taxon>Pseudomonadota</taxon>
        <taxon>Magnetococcia</taxon>
        <taxon>Magnetococcales</taxon>
        <taxon>Magnetococcaceae</taxon>
        <taxon>Magnetococcus</taxon>
    </lineage>
</organism>
<keyword evidence="5" id="KW-0676">Redox-active center</keyword>
<dbReference type="PROSITE" id="PS51352">
    <property type="entry name" value="THIOREDOXIN_2"/>
    <property type="match status" value="1"/>
</dbReference>
<dbReference type="InterPro" id="IPR013766">
    <property type="entry name" value="Thioredoxin_domain"/>
</dbReference>
<dbReference type="PIRSF" id="PIRSF000077">
    <property type="entry name" value="Thioredoxin"/>
    <property type="match status" value="1"/>
</dbReference>
<dbReference type="GO" id="GO:0015035">
    <property type="term" value="F:protein-disulfide reductase activity"/>
    <property type="evidence" value="ECO:0007669"/>
    <property type="project" value="InterPro"/>
</dbReference>
<dbReference type="KEGG" id="mgm:Mmc1_1950"/>
<protein>
    <recommendedName>
        <fullName evidence="6">Thioredoxin</fullName>
    </recommendedName>
</protein>
<reference evidence="9" key="1">
    <citation type="journal article" date="2009" name="Appl. Environ. Microbiol.">
        <title>Complete genome sequence of the chemolithoautotrophic marine magnetotactic coccus strain MC-1.</title>
        <authorList>
            <person name="Schubbe S."/>
            <person name="Williams T.J."/>
            <person name="Xie G."/>
            <person name="Kiss H.E."/>
            <person name="Brettin T.S."/>
            <person name="Martinez D."/>
            <person name="Ross C.A."/>
            <person name="Schuler D."/>
            <person name="Cox B.L."/>
            <person name="Nealson K.H."/>
            <person name="Bazylinski D.A."/>
        </authorList>
    </citation>
    <scope>NUCLEOTIDE SEQUENCE [LARGE SCALE GENOMIC DNA]</scope>
    <source>
        <strain evidence="9">ATCC BAA-1437 / JCM 17883 / MC-1</strain>
    </source>
</reference>
<dbReference type="PRINTS" id="PR00421">
    <property type="entry name" value="THIOREDOXIN"/>
</dbReference>
<evidence type="ECO:0000313" key="8">
    <source>
        <dbReference type="EMBL" id="ABK44458.1"/>
    </source>
</evidence>
<dbReference type="SUPFAM" id="SSF52833">
    <property type="entry name" value="Thioredoxin-like"/>
    <property type="match status" value="1"/>
</dbReference>
<evidence type="ECO:0000259" key="7">
    <source>
        <dbReference type="PROSITE" id="PS51352"/>
    </source>
</evidence>
<dbReference type="STRING" id="156889.Mmc1_1950"/>
<keyword evidence="2" id="KW-0813">Transport</keyword>
<evidence type="ECO:0000256" key="3">
    <source>
        <dbReference type="ARBA" id="ARBA00022982"/>
    </source>
</evidence>
<dbReference type="RefSeq" id="WP_011713602.1">
    <property type="nucleotide sequence ID" value="NC_008576.1"/>
</dbReference>
<feature type="domain" description="Thioredoxin" evidence="7">
    <location>
        <begin position="1"/>
        <end position="109"/>
    </location>
</feature>
<dbReference type="InterPro" id="IPR005746">
    <property type="entry name" value="Thioredoxin"/>
</dbReference>
<evidence type="ECO:0000256" key="2">
    <source>
        <dbReference type="ARBA" id="ARBA00022448"/>
    </source>
</evidence>
<evidence type="ECO:0000256" key="4">
    <source>
        <dbReference type="ARBA" id="ARBA00023157"/>
    </source>
</evidence>
<dbReference type="eggNOG" id="COG3118">
    <property type="taxonomic scope" value="Bacteria"/>
</dbReference>
<keyword evidence="9" id="KW-1185">Reference proteome</keyword>
<evidence type="ECO:0000256" key="1">
    <source>
        <dbReference type="ARBA" id="ARBA00008987"/>
    </source>
</evidence>
<dbReference type="PANTHER" id="PTHR45663:SF11">
    <property type="entry name" value="GEO12009P1"/>
    <property type="match status" value="1"/>
</dbReference>
<dbReference type="PANTHER" id="PTHR45663">
    <property type="entry name" value="GEO12009P1"/>
    <property type="match status" value="1"/>
</dbReference>
<dbReference type="AlphaFoldDB" id="A0L915"/>
<evidence type="ECO:0000256" key="6">
    <source>
        <dbReference type="PIRNR" id="PIRNR000077"/>
    </source>
</evidence>
<keyword evidence="3" id="KW-0249">Electron transport</keyword>
<dbReference type="Gene3D" id="3.40.30.10">
    <property type="entry name" value="Glutaredoxin"/>
    <property type="match status" value="1"/>
</dbReference>
<dbReference type="InterPro" id="IPR036249">
    <property type="entry name" value="Thioredoxin-like_sf"/>
</dbReference>
<proteinExistence type="inferred from homology"/>
<accession>A0L915</accession>
<dbReference type="GO" id="GO:0005829">
    <property type="term" value="C:cytosol"/>
    <property type="evidence" value="ECO:0007669"/>
    <property type="project" value="TreeGrafter"/>
</dbReference>
<dbReference type="HOGENOM" id="CLU_090389_10_2_5"/>
<sequence length="110" mass="12267">MESLVADIIEEQFAADVIMATGMVLVKFWAPWCGNSRKMIPVYAAVAQQLQGKLRCVRLDIDHNPTPSRRYGIRGVPVFMLFSNGHIVDTRTGVMTEAECLVWLAGLMNV</sequence>
<dbReference type="Pfam" id="PF00085">
    <property type="entry name" value="Thioredoxin"/>
    <property type="match status" value="1"/>
</dbReference>
<keyword evidence="4" id="KW-1015">Disulfide bond</keyword>
<comment type="similarity">
    <text evidence="1 6">Belongs to the thioredoxin family.</text>
</comment>
<dbReference type="Proteomes" id="UP000002586">
    <property type="component" value="Chromosome"/>
</dbReference>
<evidence type="ECO:0000313" key="9">
    <source>
        <dbReference type="Proteomes" id="UP000002586"/>
    </source>
</evidence>
<dbReference type="OrthoDB" id="9790390at2"/>
<dbReference type="EMBL" id="CP000471">
    <property type="protein sequence ID" value="ABK44458.1"/>
    <property type="molecule type" value="Genomic_DNA"/>
</dbReference>
<reference evidence="8 9" key="2">
    <citation type="journal article" date="2012" name="Int. J. Syst. Evol. Microbiol.">
        <title>Magnetococcus marinus gen. nov., sp. nov., a marine, magnetotactic bacterium that represents a novel lineage (Magnetococcaceae fam. nov.; Magnetococcales ord. nov.) at the base of the Alphaproteobacteria.</title>
        <authorList>
            <person name="Bazylinski D.A."/>
            <person name="Williams T.J."/>
            <person name="Lefevre C.T."/>
            <person name="Berg R.J."/>
            <person name="Zhang C.L."/>
            <person name="Bowser S.S."/>
            <person name="Dean A.J."/>
            <person name="Beveridge T.J."/>
        </authorList>
    </citation>
    <scope>NUCLEOTIDE SEQUENCE [LARGE SCALE GENOMIC DNA]</scope>
    <source>
        <strain evidence="9">ATCC BAA-1437 / JCM 17883 / MC-1</strain>
    </source>
</reference>
<dbReference type="CDD" id="cd02947">
    <property type="entry name" value="TRX_family"/>
    <property type="match status" value="1"/>
</dbReference>
<name>A0L915_MAGMM</name>
<evidence type="ECO:0000256" key="5">
    <source>
        <dbReference type="ARBA" id="ARBA00023284"/>
    </source>
</evidence>
<dbReference type="GO" id="GO:0045454">
    <property type="term" value="P:cell redox homeostasis"/>
    <property type="evidence" value="ECO:0007669"/>
    <property type="project" value="TreeGrafter"/>
</dbReference>
<gene>
    <name evidence="8" type="ordered locus">Mmc1_1950</name>
</gene>